<gene>
    <name evidence="3" type="primary">Chtf8_1</name>
    <name evidence="3" type="ORF">g.8787</name>
</gene>
<reference evidence="3" key="1">
    <citation type="submission" date="2015-01" db="EMBL/GenBank/DDBJ databases">
        <title>Transcriptome Assembly of Fopius arisanus.</title>
        <authorList>
            <person name="Geib S."/>
        </authorList>
    </citation>
    <scope>NUCLEOTIDE SEQUENCE</scope>
</reference>
<dbReference type="PANTHER" id="PTHR28605">
    <property type="entry name" value="CTF8, CHROMOSOME TRANSMISSION FIDELITY FACTOR 8 HOMOLOG (S. CEREVISIAE)"/>
    <property type="match status" value="1"/>
</dbReference>
<keyword evidence="2" id="KW-0539">Nucleus</keyword>
<comment type="subcellular location">
    <subcellularLocation>
        <location evidence="1">Nucleus</location>
    </subcellularLocation>
</comment>
<dbReference type="AlphaFoldDB" id="A0A0C9RUD8"/>
<sequence length="110" mass="12243">MIVPITRINDKWTQYVIVELQGDLEAASSDPESGQFLGDLHYNETGTPIMILGMHVLHGKETTLAKPMAILEQNKLEGSELQYLVKGIITKKVTFRGRPKPIVTDVPLTN</sequence>
<dbReference type="GO" id="GO:0005634">
    <property type="term" value="C:nucleus"/>
    <property type="evidence" value="ECO:0007669"/>
    <property type="project" value="UniProtKB-SubCell"/>
</dbReference>
<accession>A0A0C9RUD8</accession>
<dbReference type="EMBL" id="GBYB01012435">
    <property type="protein sequence ID" value="JAG82202.1"/>
    <property type="molecule type" value="Transcribed_RNA"/>
</dbReference>
<evidence type="ECO:0000256" key="2">
    <source>
        <dbReference type="ARBA" id="ARBA00023242"/>
    </source>
</evidence>
<dbReference type="PANTHER" id="PTHR28605:SF1">
    <property type="entry name" value="CHROMOSOME TRANSMISSION FIDELITY FACTOR 8"/>
    <property type="match status" value="1"/>
</dbReference>
<name>A0A0C9RUD8_9HYME</name>
<proteinExistence type="predicted"/>
<protein>
    <submittedName>
        <fullName evidence="3">Chtf8_1 protein</fullName>
    </submittedName>
</protein>
<organism evidence="3">
    <name type="scientific">Fopius arisanus</name>
    <dbReference type="NCBI Taxonomy" id="64838"/>
    <lineage>
        <taxon>Eukaryota</taxon>
        <taxon>Metazoa</taxon>
        <taxon>Ecdysozoa</taxon>
        <taxon>Arthropoda</taxon>
        <taxon>Hexapoda</taxon>
        <taxon>Insecta</taxon>
        <taxon>Pterygota</taxon>
        <taxon>Neoptera</taxon>
        <taxon>Endopterygota</taxon>
        <taxon>Hymenoptera</taxon>
        <taxon>Apocrita</taxon>
        <taxon>Ichneumonoidea</taxon>
        <taxon>Braconidae</taxon>
        <taxon>Opiinae</taxon>
        <taxon>Fopius</taxon>
    </lineage>
</organism>
<evidence type="ECO:0000256" key="1">
    <source>
        <dbReference type="ARBA" id="ARBA00004123"/>
    </source>
</evidence>
<evidence type="ECO:0000313" key="3">
    <source>
        <dbReference type="EMBL" id="JAG82202.1"/>
    </source>
</evidence>